<dbReference type="Gene3D" id="2.30.29.30">
    <property type="entry name" value="Pleckstrin-homology domain (PH domain)/Phosphotyrosine-binding domain (PTB)"/>
    <property type="match status" value="1"/>
</dbReference>
<dbReference type="Proteomes" id="UP001620645">
    <property type="component" value="Unassembled WGS sequence"/>
</dbReference>
<sequence length="1257" mass="137101">MGRQCAQNINELFEDCRRGQTHSVQLWIAQKSKKHRSPLNFLRSGNASAGAGAVGWLADLREPSTSHTLLHLAALHGHRELTRVLMQRDVQLATARDRKGCLPLHLAAWNGHEEVIATLLAAEPASVNAVNNARESALHLATLNGHANAARLLLRHHADARLRNARMETALDIAVRTDKANLCRLLMLNCPELNLMCASDCCSSTLTTTTSASKSHSPPYPLHSAARLGHTDCMEALLEYGFDPNYLGPDGTALHVAVRQGQCAALRILLDYGVGLDICDSNGQTVSDWLSTRLSGSTHESDDGMDQRLRESKKLVDEAVKERRRAPQPAAERRHGQLLQMPEGIWKSAVPEPKFKQFNGTNNGTLKTGRIPVPPPPVASPRSLSQTSTDSRNNISSPLRGAFSPSSCTYQPLPNEIGMEKMPSSNSQMAPPYQNVPKPTLTYDNAPIAMDRQRKWVHNCANGCVLPENIGYTENATVTPDKHWRHRNAELCSPCAELGLIRLPTVEDFSACSTLERSPKSARGAYGGTFPPDTVSSPDSAAGGAPLAPHEEPLSASVTPLPPTESERSNNDGTNAKKTFSKQFSAENGNGIISLEMPSCSSSIATLAPHSSPSSCSLHMLSNLSPSSSATSHERGPTYGETSLLQCCASPNGDQQQKSMGSPTTTAPHPQTQQKRRAMAMAMDLATTPNSTNNGARGAAQVSRVRQLVQWVEKSNKEAATAAFVDPVDDGGGQLLSATMAPMGSETMANGGKAAAEMGAEQKHRHGIEKEEDANGSSSSSSTMPVAQNGGIFGTPPLPHEVQAVHQQHHQRQQSSSEEAESVHQRKQSTADHEEQWKEIDELLHSLQHDSQLIAHANELNQNPSSLMKNSSKNSISSFNSSSSPNSCAGANGTACAYQPIVRWLRIQVGLSREHRHHQQQQQQQLNNNGCSAQALAELLHRHGFDTVRFMKGSLNTALMDEIGVPRRVQLQICRFLNDNTVPEHIRSAEQFEFVSDWLDSLDLLDHLGSFALANLTSTTDVIAAKLSRGDLEKMNVTQLGHIARIMRSLDLAVQQRKKLHKSRTNSNSSGSSSPNVSVNGSSREACSAAPFISSLNQNGQQNLRQNIFGVSPQSPIMNIAELRVRLKEDSARFSAHYLGSTEISNVEGTEDCRRAMQSAKNRVRQMADVPWVVLEISFTGINIRENDNKLFYRHPIANIQVVCQDEVDLNCFAYIYQEGDRHFCYVFCVLTALIAKEIIVTLGETFNLAYKIAIQQ</sequence>
<gene>
    <name evidence="7" type="ORF">niasHS_006042</name>
</gene>
<feature type="region of interest" description="Disordered" evidence="4">
    <location>
        <begin position="747"/>
        <end position="835"/>
    </location>
</feature>
<protein>
    <recommendedName>
        <fullName evidence="9">Ankyrin repeat and sterile alpha motif domain-containing protein 1B</fullName>
    </recommendedName>
</protein>
<proteinExistence type="predicted"/>
<feature type="compositionally biased region" description="Basic and acidic residues" evidence="4">
    <location>
        <begin position="821"/>
        <end position="835"/>
    </location>
</feature>
<feature type="region of interest" description="Disordered" evidence="4">
    <location>
        <begin position="315"/>
        <end position="340"/>
    </location>
</feature>
<dbReference type="PANTHER" id="PTHR24174">
    <property type="entry name" value="ANKYRIN REPEAT AND STERILE ALPHA MOTIF DOMAIN-CONTAINING PROTEIN 1"/>
    <property type="match status" value="1"/>
</dbReference>
<evidence type="ECO:0000259" key="5">
    <source>
        <dbReference type="PROSITE" id="PS01179"/>
    </source>
</evidence>
<evidence type="ECO:0000313" key="8">
    <source>
        <dbReference type="Proteomes" id="UP001620645"/>
    </source>
</evidence>
<feature type="region of interest" description="Disordered" evidence="4">
    <location>
        <begin position="358"/>
        <end position="407"/>
    </location>
</feature>
<dbReference type="SMART" id="SM00462">
    <property type="entry name" value="PTB"/>
    <property type="match status" value="1"/>
</dbReference>
<feature type="repeat" description="ANK" evidence="3">
    <location>
        <begin position="249"/>
        <end position="281"/>
    </location>
</feature>
<feature type="region of interest" description="Disordered" evidence="4">
    <location>
        <begin position="517"/>
        <end position="577"/>
    </location>
</feature>
<dbReference type="AlphaFoldDB" id="A0ABD2JVV7"/>
<feature type="region of interest" description="Disordered" evidence="4">
    <location>
        <begin position="1057"/>
        <end position="1083"/>
    </location>
</feature>
<dbReference type="InterPro" id="IPR011993">
    <property type="entry name" value="PH-like_dom_sf"/>
</dbReference>
<feature type="region of interest" description="Disordered" evidence="4">
    <location>
        <begin position="649"/>
        <end position="676"/>
    </location>
</feature>
<dbReference type="PROSITE" id="PS50105">
    <property type="entry name" value="SAM_DOMAIN"/>
    <property type="match status" value="1"/>
</dbReference>
<dbReference type="PROSITE" id="PS50088">
    <property type="entry name" value="ANK_REPEAT"/>
    <property type="match status" value="5"/>
</dbReference>
<dbReference type="InterPro" id="IPR036770">
    <property type="entry name" value="Ankyrin_rpt-contain_sf"/>
</dbReference>
<dbReference type="SUPFAM" id="SSF48403">
    <property type="entry name" value="Ankyrin repeat"/>
    <property type="match status" value="1"/>
</dbReference>
<dbReference type="Pfam" id="PF00536">
    <property type="entry name" value="SAM_1"/>
    <property type="match status" value="1"/>
</dbReference>
<keyword evidence="8" id="KW-1185">Reference proteome</keyword>
<evidence type="ECO:0008006" key="9">
    <source>
        <dbReference type="Google" id="ProtNLM"/>
    </source>
</evidence>
<dbReference type="SMART" id="SM00454">
    <property type="entry name" value="SAM"/>
    <property type="match status" value="1"/>
</dbReference>
<dbReference type="InterPro" id="IPR013761">
    <property type="entry name" value="SAM/pointed_sf"/>
</dbReference>
<evidence type="ECO:0000256" key="2">
    <source>
        <dbReference type="ARBA" id="ARBA00023043"/>
    </source>
</evidence>
<feature type="repeat" description="ANK" evidence="3">
    <location>
        <begin position="133"/>
        <end position="165"/>
    </location>
</feature>
<accession>A0ABD2JVV7</accession>
<feature type="repeat" description="ANK" evidence="3">
    <location>
        <begin position="217"/>
        <end position="249"/>
    </location>
</feature>
<evidence type="ECO:0000313" key="7">
    <source>
        <dbReference type="EMBL" id="KAL3094747.1"/>
    </source>
</evidence>
<dbReference type="SUPFAM" id="SSF47769">
    <property type="entry name" value="SAM/Pointed domain"/>
    <property type="match status" value="1"/>
</dbReference>
<dbReference type="Gene3D" id="1.25.40.20">
    <property type="entry name" value="Ankyrin repeat-containing domain"/>
    <property type="match status" value="2"/>
</dbReference>
<dbReference type="InterPro" id="IPR006020">
    <property type="entry name" value="PTB/PI_dom"/>
</dbReference>
<dbReference type="InterPro" id="IPR033635">
    <property type="entry name" value="ANKS1/Caskin"/>
</dbReference>
<dbReference type="PROSITE" id="PS50297">
    <property type="entry name" value="ANK_REP_REGION"/>
    <property type="match status" value="4"/>
</dbReference>
<evidence type="ECO:0000256" key="3">
    <source>
        <dbReference type="PROSITE-ProRule" id="PRU00023"/>
    </source>
</evidence>
<feature type="region of interest" description="Disordered" evidence="4">
    <location>
        <begin position="863"/>
        <end position="885"/>
    </location>
</feature>
<dbReference type="Pfam" id="PF00023">
    <property type="entry name" value="Ank"/>
    <property type="match status" value="1"/>
</dbReference>
<keyword evidence="1" id="KW-0677">Repeat</keyword>
<organism evidence="7 8">
    <name type="scientific">Heterodera schachtii</name>
    <name type="common">Sugarbeet cyst nematode worm</name>
    <name type="synonym">Tylenchus schachtii</name>
    <dbReference type="NCBI Taxonomy" id="97005"/>
    <lineage>
        <taxon>Eukaryota</taxon>
        <taxon>Metazoa</taxon>
        <taxon>Ecdysozoa</taxon>
        <taxon>Nematoda</taxon>
        <taxon>Chromadorea</taxon>
        <taxon>Rhabditida</taxon>
        <taxon>Tylenchina</taxon>
        <taxon>Tylenchomorpha</taxon>
        <taxon>Tylenchoidea</taxon>
        <taxon>Heteroderidae</taxon>
        <taxon>Heteroderinae</taxon>
        <taxon>Heterodera</taxon>
    </lineage>
</organism>
<evidence type="ECO:0000259" key="6">
    <source>
        <dbReference type="PROSITE" id="PS50105"/>
    </source>
</evidence>
<dbReference type="SUPFAM" id="SSF50729">
    <property type="entry name" value="PH domain-like"/>
    <property type="match status" value="1"/>
</dbReference>
<feature type="domain" description="PID" evidence="5">
    <location>
        <begin position="1134"/>
        <end position="1252"/>
    </location>
</feature>
<dbReference type="Pfam" id="PF12796">
    <property type="entry name" value="Ank_2"/>
    <property type="match status" value="2"/>
</dbReference>
<evidence type="ECO:0000256" key="1">
    <source>
        <dbReference type="ARBA" id="ARBA00022737"/>
    </source>
</evidence>
<keyword evidence="2 3" id="KW-0040">ANK repeat</keyword>
<comment type="caution">
    <text evidence="7">The sequence shown here is derived from an EMBL/GenBank/DDBJ whole genome shotgun (WGS) entry which is preliminary data.</text>
</comment>
<dbReference type="InterPro" id="IPR002110">
    <property type="entry name" value="Ankyrin_rpt"/>
</dbReference>
<dbReference type="SMART" id="SM00248">
    <property type="entry name" value="ANK"/>
    <property type="match status" value="6"/>
</dbReference>
<feature type="compositionally biased region" description="Polar residues" evidence="4">
    <location>
        <begin position="382"/>
        <end position="397"/>
    </location>
</feature>
<feature type="compositionally biased region" description="Low complexity" evidence="4">
    <location>
        <begin position="1066"/>
        <end position="1083"/>
    </location>
</feature>
<name>A0ABD2JVV7_HETSC</name>
<dbReference type="InterPro" id="IPR001660">
    <property type="entry name" value="SAM"/>
</dbReference>
<dbReference type="Pfam" id="PF00640">
    <property type="entry name" value="PID"/>
    <property type="match status" value="1"/>
</dbReference>
<reference evidence="7 8" key="1">
    <citation type="submission" date="2024-10" db="EMBL/GenBank/DDBJ databases">
        <authorList>
            <person name="Kim D."/>
        </authorList>
    </citation>
    <scope>NUCLEOTIDE SEQUENCE [LARGE SCALE GENOMIC DNA]</scope>
    <source>
        <strain evidence="7">Taebaek</strain>
    </source>
</reference>
<dbReference type="EMBL" id="JBICCN010000086">
    <property type="protein sequence ID" value="KAL3094747.1"/>
    <property type="molecule type" value="Genomic_DNA"/>
</dbReference>
<dbReference type="PROSITE" id="PS01179">
    <property type="entry name" value="PID"/>
    <property type="match status" value="1"/>
</dbReference>
<feature type="repeat" description="ANK" evidence="3">
    <location>
        <begin position="65"/>
        <end position="97"/>
    </location>
</feature>
<feature type="repeat" description="ANK" evidence="3">
    <location>
        <begin position="99"/>
        <end position="132"/>
    </location>
</feature>
<dbReference type="PANTHER" id="PTHR24174:SF16">
    <property type="entry name" value="CASKIN-2"/>
    <property type="match status" value="1"/>
</dbReference>
<evidence type="ECO:0000256" key="4">
    <source>
        <dbReference type="SAM" id="MobiDB-lite"/>
    </source>
</evidence>
<feature type="compositionally biased region" description="Polar residues" evidence="4">
    <location>
        <begin position="652"/>
        <end position="662"/>
    </location>
</feature>
<feature type="compositionally biased region" description="Low complexity" evidence="4">
    <location>
        <begin position="663"/>
        <end position="673"/>
    </location>
</feature>
<dbReference type="Gene3D" id="1.10.150.50">
    <property type="entry name" value="Transcription Factor, Ets-1"/>
    <property type="match status" value="1"/>
</dbReference>
<feature type="domain" description="SAM" evidence="6">
    <location>
        <begin position="990"/>
        <end position="1056"/>
    </location>
</feature>